<accession>A0A2Z5HA01</accession>
<sequence>MSQVCVVTATGEYVCGTGLWNGPKPGDPNTSDILITAVPAYGGIDVNWTWPDTYPEAVAYTTIYRGTTPDFMAATTHVAAAAGNFFYDKTTNEFPTAYYYWILLTSIYGTKSELIGPATTVAKPRIDQMLEDLTGKIDNGVLAPALKNDIARIELNALGITQEILARQSEDEALGAQVNVVGAHSDETRALLQEEVLARTTQGSAFVSTVNTLWAETSSGLASIQVQQTALSNEVQAMAEQLTRLETQVGEDLAQVLQTMQTKIDVVDGKVVAIGALYTAQVNVNGLIGGFGVYNDGTTVEAGFDVDRFWVGRTNGNKRKPFIIENDIVYIDDAAIRQLTFSKLRDESGSFIVENGKIRADYLQVDSLIVNQAQSLNYVAGVSGWVLRANGDLEFNGPAAGGGRLTMTNRLIQVFDSNNVLRVRLGIWG</sequence>
<reference evidence="2 3" key="1">
    <citation type="submission" date="2018-05" db="EMBL/GenBank/DDBJ databases">
        <title>Genomic characterization of a novel Pseudomonas phage phCDa.</title>
        <authorList>
            <person name="Chen C."/>
            <person name="Lu D."/>
            <person name="Wang J."/>
            <person name="Fu R."/>
        </authorList>
    </citation>
    <scope>NUCLEOTIDE SEQUENCE [LARGE SCALE GENOMIC DNA]</scope>
</reference>
<dbReference type="InterPro" id="IPR015406">
    <property type="entry name" value="GpJ_CSF"/>
</dbReference>
<evidence type="ECO:0000259" key="1">
    <source>
        <dbReference type="Pfam" id="PF09327"/>
    </source>
</evidence>
<proteinExistence type="predicted"/>
<dbReference type="InterPro" id="IPR053171">
    <property type="entry name" value="Viral_Tip_Attach_Protein"/>
</dbReference>
<dbReference type="Proteomes" id="UP000252224">
    <property type="component" value="Segment"/>
</dbReference>
<dbReference type="Gene3D" id="2.60.40.10">
    <property type="entry name" value="Immunoglobulins"/>
    <property type="match status" value="1"/>
</dbReference>
<name>A0A2Z5HA01_9CAUD</name>
<dbReference type="EMBL" id="MH382836">
    <property type="protein sequence ID" value="AXC36537.1"/>
    <property type="molecule type" value="Genomic_DNA"/>
</dbReference>
<feature type="domain" description="Tip attachment protein J central straight fiber" evidence="1">
    <location>
        <begin position="258"/>
        <end position="410"/>
    </location>
</feature>
<gene>
    <name evidence="2" type="ORF">phCDa_93</name>
</gene>
<organism evidence="2 3">
    <name type="scientific">Pseudomonas phage phCDa</name>
    <dbReference type="NCBI Taxonomy" id="2268587"/>
    <lineage>
        <taxon>Viruses</taxon>
        <taxon>Duplodnaviria</taxon>
        <taxon>Heunggongvirae</taxon>
        <taxon>Uroviricota</taxon>
        <taxon>Caudoviricetes</taxon>
        <taxon>Schitoviridae</taxon>
        <taxon>Shizishanvirus</taxon>
        <taxon>Shizishanvirus phCDa</taxon>
    </lineage>
</organism>
<dbReference type="PANTHER" id="PTHR36251:SF2">
    <property type="entry name" value="GIFSY-2 PROPHAGE HOST SPECIFICITY PROTEIN J, PHAGE LAMBDA"/>
    <property type="match status" value="1"/>
</dbReference>
<dbReference type="Pfam" id="PF09327">
    <property type="entry name" value="Phage_Tail_Tip"/>
    <property type="match status" value="1"/>
</dbReference>
<protein>
    <submittedName>
        <fullName evidence="2">Tail fiber protein</fullName>
    </submittedName>
</protein>
<dbReference type="InterPro" id="IPR013783">
    <property type="entry name" value="Ig-like_fold"/>
</dbReference>
<evidence type="ECO:0000313" key="3">
    <source>
        <dbReference type="Proteomes" id="UP000252224"/>
    </source>
</evidence>
<dbReference type="PANTHER" id="PTHR36251">
    <property type="entry name" value="FELS-1 PROPHAGE HOST SPECIFICITY PROTEIN-RELATED"/>
    <property type="match status" value="1"/>
</dbReference>
<keyword evidence="3" id="KW-1185">Reference proteome</keyword>
<evidence type="ECO:0000313" key="2">
    <source>
        <dbReference type="EMBL" id="AXC36537.1"/>
    </source>
</evidence>